<gene>
    <name evidence="1" type="ORF">OKA05_07560</name>
</gene>
<protein>
    <submittedName>
        <fullName evidence="1">Uncharacterized protein</fullName>
    </submittedName>
</protein>
<evidence type="ECO:0000313" key="2">
    <source>
        <dbReference type="Proteomes" id="UP001320876"/>
    </source>
</evidence>
<keyword evidence="2" id="KW-1185">Reference proteome</keyword>
<reference evidence="1 2" key="1">
    <citation type="submission" date="2022-10" db="EMBL/GenBank/DDBJ databases">
        <title>Luteolibacter arcticus strain CCTCC AB 2014275, whole genome shotgun sequencing project.</title>
        <authorList>
            <person name="Zhao G."/>
            <person name="Shen L."/>
        </authorList>
    </citation>
    <scope>NUCLEOTIDE SEQUENCE [LARGE SCALE GENOMIC DNA]</scope>
    <source>
        <strain evidence="1 2">CCTCC AB 2014275</strain>
    </source>
</reference>
<dbReference type="RefSeq" id="WP_264486515.1">
    <property type="nucleotide sequence ID" value="NZ_JAPDDT010000002.1"/>
</dbReference>
<organism evidence="1 2">
    <name type="scientific">Luteolibacter arcticus</name>
    <dbReference type="NCBI Taxonomy" id="1581411"/>
    <lineage>
        <taxon>Bacteria</taxon>
        <taxon>Pseudomonadati</taxon>
        <taxon>Verrucomicrobiota</taxon>
        <taxon>Verrucomicrobiia</taxon>
        <taxon>Verrucomicrobiales</taxon>
        <taxon>Verrucomicrobiaceae</taxon>
        <taxon>Luteolibacter</taxon>
    </lineage>
</organism>
<accession>A0ABT3GFK4</accession>
<sequence length="101" mass="11410">MNDEPPKRTSGFCVYLNTLFQGPVPTLFDENDKVCIFATEEEAQREIVDNAVIRLREFLDGERDFYDAISIEEYIVEVDVLIDGSILDADGNRFNASGIAE</sequence>
<comment type="caution">
    <text evidence="1">The sequence shown here is derived from an EMBL/GenBank/DDBJ whole genome shotgun (WGS) entry which is preliminary data.</text>
</comment>
<proteinExistence type="predicted"/>
<evidence type="ECO:0000313" key="1">
    <source>
        <dbReference type="EMBL" id="MCW1922406.1"/>
    </source>
</evidence>
<dbReference type="Proteomes" id="UP001320876">
    <property type="component" value="Unassembled WGS sequence"/>
</dbReference>
<dbReference type="EMBL" id="JAPDDT010000002">
    <property type="protein sequence ID" value="MCW1922406.1"/>
    <property type="molecule type" value="Genomic_DNA"/>
</dbReference>
<name>A0ABT3GFK4_9BACT</name>